<keyword evidence="2" id="KW-1185">Reference proteome</keyword>
<name>S8EUW5_FOMSC</name>
<organism evidence="1 2">
    <name type="scientific">Fomitopsis schrenkii</name>
    <name type="common">Brown rot fungus</name>
    <dbReference type="NCBI Taxonomy" id="2126942"/>
    <lineage>
        <taxon>Eukaryota</taxon>
        <taxon>Fungi</taxon>
        <taxon>Dikarya</taxon>
        <taxon>Basidiomycota</taxon>
        <taxon>Agaricomycotina</taxon>
        <taxon>Agaricomycetes</taxon>
        <taxon>Polyporales</taxon>
        <taxon>Fomitopsis</taxon>
    </lineage>
</organism>
<sequence length="71" mass="8106">MVLRSTVHQLHLTRYCRVLLVRGSGAGQWVTSVWFIHSPVLASKSPRWAHKRIEGIQATQWAVRPACVESR</sequence>
<gene>
    <name evidence="1" type="ORF">FOMPIDRAFT_94849</name>
</gene>
<proteinExistence type="predicted"/>
<dbReference type="Proteomes" id="UP000015241">
    <property type="component" value="Unassembled WGS sequence"/>
</dbReference>
<evidence type="ECO:0000313" key="2">
    <source>
        <dbReference type="Proteomes" id="UP000015241"/>
    </source>
</evidence>
<accession>S8EUW5</accession>
<dbReference type="EMBL" id="KE504273">
    <property type="protein sequence ID" value="EPS93465.1"/>
    <property type="molecule type" value="Genomic_DNA"/>
</dbReference>
<evidence type="ECO:0000313" key="1">
    <source>
        <dbReference type="EMBL" id="EPS93465.1"/>
    </source>
</evidence>
<dbReference type="HOGENOM" id="CLU_2740046_0_0_1"/>
<dbReference type="AlphaFoldDB" id="S8EUW5"/>
<reference evidence="1 2" key="1">
    <citation type="journal article" date="2012" name="Science">
        <title>The Paleozoic origin of enzymatic lignin decomposition reconstructed from 31 fungal genomes.</title>
        <authorList>
            <person name="Floudas D."/>
            <person name="Binder M."/>
            <person name="Riley R."/>
            <person name="Barry K."/>
            <person name="Blanchette R.A."/>
            <person name="Henrissat B."/>
            <person name="Martinez A.T."/>
            <person name="Otillar R."/>
            <person name="Spatafora J.W."/>
            <person name="Yadav J.S."/>
            <person name="Aerts A."/>
            <person name="Benoit I."/>
            <person name="Boyd A."/>
            <person name="Carlson A."/>
            <person name="Copeland A."/>
            <person name="Coutinho P.M."/>
            <person name="de Vries R.P."/>
            <person name="Ferreira P."/>
            <person name="Findley K."/>
            <person name="Foster B."/>
            <person name="Gaskell J."/>
            <person name="Glotzer D."/>
            <person name="Gorecki P."/>
            <person name="Heitman J."/>
            <person name="Hesse C."/>
            <person name="Hori C."/>
            <person name="Igarashi K."/>
            <person name="Jurgens J.A."/>
            <person name="Kallen N."/>
            <person name="Kersten P."/>
            <person name="Kohler A."/>
            <person name="Kuees U."/>
            <person name="Kumar T.K.A."/>
            <person name="Kuo A."/>
            <person name="LaButti K."/>
            <person name="Larrondo L.F."/>
            <person name="Lindquist E."/>
            <person name="Ling A."/>
            <person name="Lombard V."/>
            <person name="Lucas S."/>
            <person name="Lundell T."/>
            <person name="Martin R."/>
            <person name="McLaughlin D.J."/>
            <person name="Morgenstern I."/>
            <person name="Morin E."/>
            <person name="Murat C."/>
            <person name="Nagy L.G."/>
            <person name="Nolan M."/>
            <person name="Ohm R.A."/>
            <person name="Patyshakuliyeva A."/>
            <person name="Rokas A."/>
            <person name="Ruiz-Duenas F.J."/>
            <person name="Sabat G."/>
            <person name="Salamov A."/>
            <person name="Samejima M."/>
            <person name="Schmutz J."/>
            <person name="Slot J.C."/>
            <person name="St John F."/>
            <person name="Stenlid J."/>
            <person name="Sun H."/>
            <person name="Sun S."/>
            <person name="Syed K."/>
            <person name="Tsang A."/>
            <person name="Wiebenga A."/>
            <person name="Young D."/>
            <person name="Pisabarro A."/>
            <person name="Eastwood D.C."/>
            <person name="Martin F."/>
            <person name="Cullen D."/>
            <person name="Grigoriev I.V."/>
            <person name="Hibbett D.S."/>
        </authorList>
    </citation>
    <scope>NUCLEOTIDE SEQUENCE</scope>
    <source>
        <strain evidence="2">FP-58527</strain>
    </source>
</reference>
<protein>
    <submittedName>
        <fullName evidence="1">Uncharacterized protein</fullName>
    </submittedName>
</protein>
<dbReference type="InParanoid" id="S8EUW5"/>